<keyword evidence="2" id="KW-1003">Cell membrane</keyword>
<evidence type="ECO:0000313" key="8">
    <source>
        <dbReference type="EMBL" id="GEC94071.1"/>
    </source>
</evidence>
<gene>
    <name evidence="8" type="ORF">ZRA01_01440</name>
</gene>
<dbReference type="InterPro" id="IPR022791">
    <property type="entry name" value="L-PG_synthase/AglD"/>
</dbReference>
<dbReference type="Pfam" id="PF03706">
    <property type="entry name" value="LPG_synthase_TM"/>
    <property type="match status" value="1"/>
</dbReference>
<evidence type="ECO:0000256" key="7">
    <source>
        <dbReference type="SAM" id="Phobius"/>
    </source>
</evidence>
<reference evidence="8 9" key="1">
    <citation type="submission" date="2019-06" db="EMBL/GenBank/DDBJ databases">
        <title>Whole genome shotgun sequence of Zoogloea ramigera NBRC 15342.</title>
        <authorList>
            <person name="Hosoyama A."/>
            <person name="Uohara A."/>
            <person name="Ohji S."/>
            <person name="Ichikawa N."/>
        </authorList>
    </citation>
    <scope>NUCLEOTIDE SEQUENCE [LARGE SCALE GENOMIC DNA]</scope>
    <source>
        <strain evidence="8 9">NBRC 15342</strain>
    </source>
</reference>
<evidence type="ECO:0000256" key="6">
    <source>
        <dbReference type="SAM" id="MobiDB-lite"/>
    </source>
</evidence>
<feature type="transmembrane region" description="Helical" evidence="7">
    <location>
        <begin position="30"/>
        <end position="52"/>
    </location>
</feature>
<dbReference type="GO" id="GO:0005886">
    <property type="term" value="C:plasma membrane"/>
    <property type="evidence" value="ECO:0007669"/>
    <property type="project" value="UniProtKB-SubCell"/>
</dbReference>
<keyword evidence="3 7" id="KW-0812">Transmembrane</keyword>
<comment type="caution">
    <text evidence="8">The sequence shown here is derived from an EMBL/GenBank/DDBJ whole genome shotgun (WGS) entry which is preliminary data.</text>
</comment>
<evidence type="ECO:0000256" key="5">
    <source>
        <dbReference type="ARBA" id="ARBA00023136"/>
    </source>
</evidence>
<comment type="subcellular location">
    <subcellularLocation>
        <location evidence="1">Cell membrane</location>
        <topology evidence="1">Multi-pass membrane protein</topology>
    </subcellularLocation>
</comment>
<dbReference type="Proteomes" id="UP000318422">
    <property type="component" value="Unassembled WGS sequence"/>
</dbReference>
<feature type="transmembrane region" description="Helical" evidence="7">
    <location>
        <begin position="267"/>
        <end position="289"/>
    </location>
</feature>
<proteinExistence type="predicted"/>
<keyword evidence="5 7" id="KW-0472">Membrane</keyword>
<dbReference type="AlphaFoldDB" id="A0A4Y4CM88"/>
<dbReference type="RefSeq" id="WP_246093238.1">
    <property type="nucleotide sequence ID" value="NZ_BJNV01000002.1"/>
</dbReference>
<keyword evidence="4 7" id="KW-1133">Transmembrane helix</keyword>
<sequence>MIKRILAVAVSAGLLAWLLADGRWRGIGEVFMRLDGLTLGLAVAGFMLSYLLRALRVFDEFRAHAGGRFGTCLRIVLVHNAMINVVPFRGGEAAFPLLLRQSFGVALPRAIASLFWFRLQDAFVVMALAAIVWPGIHPALKAAAVAGVLVLAWWLPRWARAPHAWGEASGVTAKLAKVRDAFAESTRHARFGWLWTIANWTVKLAAQAWLLAALIPAGLDIGAAGALGAELAAILPIQGVAGFGTYEAGAAAALLPSGVPLASGLQVALALHLFVIACAVSSGAIAWLFPAGEPPKPTAAPQSGLQSAPSAAPEARARSSAE</sequence>
<feature type="transmembrane region" description="Helical" evidence="7">
    <location>
        <begin position="233"/>
        <end position="255"/>
    </location>
</feature>
<evidence type="ECO:0000256" key="3">
    <source>
        <dbReference type="ARBA" id="ARBA00022692"/>
    </source>
</evidence>
<evidence type="ECO:0000256" key="4">
    <source>
        <dbReference type="ARBA" id="ARBA00022989"/>
    </source>
</evidence>
<evidence type="ECO:0000313" key="9">
    <source>
        <dbReference type="Proteomes" id="UP000318422"/>
    </source>
</evidence>
<feature type="region of interest" description="Disordered" evidence="6">
    <location>
        <begin position="295"/>
        <end position="322"/>
    </location>
</feature>
<evidence type="ECO:0008006" key="10">
    <source>
        <dbReference type="Google" id="ProtNLM"/>
    </source>
</evidence>
<keyword evidence="9" id="KW-1185">Reference proteome</keyword>
<evidence type="ECO:0000256" key="2">
    <source>
        <dbReference type="ARBA" id="ARBA00022475"/>
    </source>
</evidence>
<feature type="transmembrane region" description="Helical" evidence="7">
    <location>
        <begin position="139"/>
        <end position="155"/>
    </location>
</feature>
<evidence type="ECO:0000256" key="1">
    <source>
        <dbReference type="ARBA" id="ARBA00004651"/>
    </source>
</evidence>
<protein>
    <recommendedName>
        <fullName evidence="10">Flippase-like domain-containing protein</fullName>
    </recommendedName>
</protein>
<name>A0A4Y4CM88_ZOORA</name>
<feature type="transmembrane region" description="Helical" evidence="7">
    <location>
        <begin position="110"/>
        <end position="133"/>
    </location>
</feature>
<dbReference type="EMBL" id="BJNV01000002">
    <property type="protein sequence ID" value="GEC94071.1"/>
    <property type="molecule type" value="Genomic_DNA"/>
</dbReference>
<organism evidence="8 9">
    <name type="scientific">Zoogloea ramigera</name>
    <dbReference type="NCBI Taxonomy" id="350"/>
    <lineage>
        <taxon>Bacteria</taxon>
        <taxon>Pseudomonadati</taxon>
        <taxon>Pseudomonadota</taxon>
        <taxon>Betaproteobacteria</taxon>
        <taxon>Rhodocyclales</taxon>
        <taxon>Zoogloeaceae</taxon>
        <taxon>Zoogloea</taxon>
    </lineage>
</organism>
<accession>A0A4Y4CM88</accession>